<organism evidence="1 2">
    <name type="scientific">Catharanthus roseus</name>
    <name type="common">Madagascar periwinkle</name>
    <name type="synonym">Vinca rosea</name>
    <dbReference type="NCBI Taxonomy" id="4058"/>
    <lineage>
        <taxon>Eukaryota</taxon>
        <taxon>Viridiplantae</taxon>
        <taxon>Streptophyta</taxon>
        <taxon>Embryophyta</taxon>
        <taxon>Tracheophyta</taxon>
        <taxon>Spermatophyta</taxon>
        <taxon>Magnoliopsida</taxon>
        <taxon>eudicotyledons</taxon>
        <taxon>Gunneridae</taxon>
        <taxon>Pentapetalae</taxon>
        <taxon>asterids</taxon>
        <taxon>lamiids</taxon>
        <taxon>Gentianales</taxon>
        <taxon>Apocynaceae</taxon>
        <taxon>Rauvolfioideae</taxon>
        <taxon>Vinceae</taxon>
        <taxon>Catharanthinae</taxon>
        <taxon>Catharanthus</taxon>
    </lineage>
</organism>
<sequence>MGASTGPPCLPTPPIEPKIEKLKQKLLQGGIIPTPKIIHTLRKKELQKFNRRVAKQAAKQPEPLLTESQKQSLEEESHFHMIKSEYRNLTKVLNHGKKMVGRPWERLEKLKLRELASENKEYSGENLKMEHLEELGDIMESERGKLQWLLQDDIEVEEGWIEEKSSNWVPPKRQRSEAEEIQFLLERMCGTELSVKDWKLSRMMKLSGLQFTEKQMLKIVEGLGARGRWKHALSVVEWIYNSKEHKYYKSRFVYTKLLDILGKAGRPREALKVFNFMRGDGHIYPDMAAYHSVAVTLGQGGLLKELLSVIQFMKEKPKKVKNKRQKNWNPELQPDIVIYNAILNACVPSRQWKGVSWVFQQLRKSGLRPNGATYGLAMEVMLQSGKYDLVHEFFGKMKRSGEALKALTYKVLVRAFWEEGKVDEALEAVRDMEQRGIVGTPCVYYELARCLCFHGRYQEAILEVENLKDMRRTKPLEVTFTGMILSALEGGHGGDCLAIYQHCKQNCKPDIGIVNAVLKVYFRSDMFLEAKELFDEIKIMSPGSESCVKDLGSSRLKPDIYTFSLMLEASASAEQWEYFEYVYKEMTLLGYYLDQRKHASLLVEASRAGKWHLLEHAFDTILEAGEIPPPPFFTEILCQAAVQHDYDKVAAMVNAMIHAPFQVSEQQWNEALEAYRNRITEPSLQQLSEAVRSHDLVREATIGNLSRALQSLHSSRCLATSSGNEAPSKMISPGGGSSSNIHRDPPANIGDLDLLEDISSTTTTFWKKNSGFLEDEEETDTDDDDDDDAGMKLDISAIGFGNGDDSDEHNVPSANEILKSWKDSINNESLSFQFPLSRN</sequence>
<dbReference type="Proteomes" id="UP001060085">
    <property type="component" value="Linkage Group LG01"/>
</dbReference>
<gene>
    <name evidence="1" type="ORF">M9H77_05667</name>
</gene>
<accession>A0ACC0CHL0</accession>
<reference evidence="2" key="1">
    <citation type="journal article" date="2023" name="Nat. Plants">
        <title>Single-cell RNA sequencing provides a high-resolution roadmap for understanding the multicellular compartmentation of specialized metabolism.</title>
        <authorList>
            <person name="Sun S."/>
            <person name="Shen X."/>
            <person name="Li Y."/>
            <person name="Li Y."/>
            <person name="Wang S."/>
            <person name="Li R."/>
            <person name="Zhang H."/>
            <person name="Shen G."/>
            <person name="Guo B."/>
            <person name="Wei J."/>
            <person name="Xu J."/>
            <person name="St-Pierre B."/>
            <person name="Chen S."/>
            <person name="Sun C."/>
        </authorList>
    </citation>
    <scope>NUCLEOTIDE SEQUENCE [LARGE SCALE GENOMIC DNA]</scope>
</reference>
<evidence type="ECO:0000313" key="2">
    <source>
        <dbReference type="Proteomes" id="UP001060085"/>
    </source>
</evidence>
<name>A0ACC0CHL0_CATRO</name>
<dbReference type="EMBL" id="CM044701">
    <property type="protein sequence ID" value="KAI5684439.1"/>
    <property type="molecule type" value="Genomic_DNA"/>
</dbReference>
<proteinExistence type="predicted"/>
<comment type="caution">
    <text evidence="1">The sequence shown here is derived from an EMBL/GenBank/DDBJ whole genome shotgun (WGS) entry which is preliminary data.</text>
</comment>
<keyword evidence="2" id="KW-1185">Reference proteome</keyword>
<protein>
    <submittedName>
        <fullName evidence="1">Uncharacterized protein</fullName>
    </submittedName>
</protein>
<evidence type="ECO:0000313" key="1">
    <source>
        <dbReference type="EMBL" id="KAI5684439.1"/>
    </source>
</evidence>